<dbReference type="Proteomes" id="UP000078046">
    <property type="component" value="Unassembled WGS sequence"/>
</dbReference>
<gene>
    <name evidence="1" type="ORF">A3Q56_08681</name>
</gene>
<proteinExistence type="predicted"/>
<organism evidence="1 2">
    <name type="scientific">Intoshia linei</name>
    <dbReference type="NCBI Taxonomy" id="1819745"/>
    <lineage>
        <taxon>Eukaryota</taxon>
        <taxon>Metazoa</taxon>
        <taxon>Spiralia</taxon>
        <taxon>Lophotrochozoa</taxon>
        <taxon>Mesozoa</taxon>
        <taxon>Orthonectida</taxon>
        <taxon>Rhopaluridae</taxon>
        <taxon>Intoshia</taxon>
    </lineage>
</organism>
<reference evidence="1 2" key="1">
    <citation type="submission" date="2016-04" db="EMBL/GenBank/DDBJ databases">
        <title>The genome of Intoshia linei affirms orthonectids as highly simplified spiralians.</title>
        <authorList>
            <person name="Mikhailov K.V."/>
            <person name="Slusarev G.S."/>
            <person name="Nikitin M.A."/>
            <person name="Logacheva M.D."/>
            <person name="Penin A."/>
            <person name="Aleoshin V."/>
            <person name="Panchin Y.V."/>
        </authorList>
    </citation>
    <scope>NUCLEOTIDE SEQUENCE [LARGE SCALE GENOMIC DNA]</scope>
    <source>
        <strain evidence="1">Intl2013</strain>
        <tissue evidence="1">Whole animal</tissue>
    </source>
</reference>
<accession>A0A177AQ13</accession>
<evidence type="ECO:0000313" key="1">
    <source>
        <dbReference type="EMBL" id="OAF63612.1"/>
    </source>
</evidence>
<comment type="caution">
    <text evidence="1">The sequence shown here is derived from an EMBL/GenBank/DDBJ whole genome shotgun (WGS) entry which is preliminary data.</text>
</comment>
<name>A0A177AQ13_9BILA</name>
<dbReference type="OrthoDB" id="25887at2759"/>
<dbReference type="EMBL" id="LWCA01003011">
    <property type="protein sequence ID" value="OAF63612.1"/>
    <property type="molecule type" value="Genomic_DNA"/>
</dbReference>
<feature type="non-terminal residue" evidence="1">
    <location>
        <position position="1"/>
    </location>
</feature>
<keyword evidence="2" id="KW-1185">Reference proteome</keyword>
<evidence type="ECO:0000313" key="2">
    <source>
        <dbReference type="Proteomes" id="UP000078046"/>
    </source>
</evidence>
<dbReference type="AlphaFoldDB" id="A0A177AQ13"/>
<protein>
    <submittedName>
        <fullName evidence="1">Uncharacterized protein</fullName>
    </submittedName>
</protein>
<sequence>HLFLHFPHQVEEKTSKARWISEKRELEITTTINREYDCINE</sequence>